<accession>A0A1B4G6Z3</accession>
<organism evidence="1 2">
    <name type="scientific">Burkholderia mayonis</name>
    <dbReference type="NCBI Taxonomy" id="1385591"/>
    <lineage>
        <taxon>Bacteria</taxon>
        <taxon>Pseudomonadati</taxon>
        <taxon>Pseudomonadota</taxon>
        <taxon>Betaproteobacteria</taxon>
        <taxon>Burkholderiales</taxon>
        <taxon>Burkholderiaceae</taxon>
        <taxon>Burkholderia</taxon>
        <taxon>pseudomallei group</taxon>
    </lineage>
</organism>
<gene>
    <name evidence="1" type="ORF">WS71_32170</name>
</gene>
<evidence type="ECO:0000313" key="2">
    <source>
        <dbReference type="Proteomes" id="UP000067711"/>
    </source>
</evidence>
<dbReference type="Proteomes" id="UP000067711">
    <property type="component" value="Chromosome 1"/>
</dbReference>
<dbReference type="EMBL" id="CP013389">
    <property type="protein sequence ID" value="AOJ11695.1"/>
    <property type="molecule type" value="Genomic_DNA"/>
</dbReference>
<name>A0A1B4G6Z3_9BURK</name>
<dbReference type="AlphaFoldDB" id="A0A1B4G6Z3"/>
<proteinExistence type="predicted"/>
<sequence length="84" mass="8866">MNYDPDRAPHDVALASAITAAAGTLRFDNKPGSLRRQCTLGLFVAALSDRLALSFPESADALKAIVFSPATTGNPTARNPQQPK</sequence>
<protein>
    <submittedName>
        <fullName evidence="1">Uncharacterized protein</fullName>
    </submittedName>
</protein>
<reference evidence="1 2" key="1">
    <citation type="submission" date="2015-12" db="EMBL/GenBank/DDBJ databases">
        <title>Diversity of Burkholderia near neighbor genomes.</title>
        <authorList>
            <person name="Sahl J."/>
            <person name="Wagner D."/>
            <person name="Keim P."/>
        </authorList>
    </citation>
    <scope>NUCLEOTIDE SEQUENCE [LARGE SCALE GENOMIC DNA]</scope>
    <source>
        <strain evidence="1 2">BDU8</strain>
    </source>
</reference>
<evidence type="ECO:0000313" key="1">
    <source>
        <dbReference type="EMBL" id="AOJ11695.1"/>
    </source>
</evidence>
<dbReference type="RefSeq" id="WP_066488574.1">
    <property type="nucleotide sequence ID" value="NZ_CP013389.1"/>
</dbReference>